<dbReference type="Proteomes" id="UP000002027">
    <property type="component" value="Chromosome 1"/>
</dbReference>
<dbReference type="RefSeq" id="WP_012872863.1">
    <property type="nucleotide sequence ID" value="NC_013523.1"/>
</dbReference>
<evidence type="ECO:0000313" key="3">
    <source>
        <dbReference type="Proteomes" id="UP000002027"/>
    </source>
</evidence>
<feature type="compositionally biased region" description="Basic and acidic residues" evidence="1">
    <location>
        <begin position="336"/>
        <end position="350"/>
    </location>
</feature>
<dbReference type="AlphaFoldDB" id="D1C7H6"/>
<dbReference type="UniPathway" id="UPA00344"/>
<dbReference type="eggNOG" id="COG0303">
    <property type="taxonomic scope" value="Bacteria"/>
</dbReference>
<proteinExistence type="predicted"/>
<keyword evidence="3" id="KW-1185">Reference proteome</keyword>
<sequence>MQRRTFRVGDDPAALSGAVLCRDLTLSSVRPSVTIRRGTPLVEAIDRLPAGVDGVTFEVVVPAPDDVAQPDASLALAKGLVGPGIDLEGPHQGQVNLHAAGFGLLRVDARAIERVNRTGAALVATALDGRVVTAGETVGIVKAPALYTPERAIQRALARTRRGPLARVAPFVAERVAMLAGTRIRPANLRVAERQMAATLERFGARLIEVRHLDADEPAGITAAYRELLAAGAEVILVAGSIVLDPTDPFITALRGAGARLVRRGAPVDPGTMFWVAYAGDVPFFGLASCELYGRTSVLDLLLPYALAKEPIDRRLMAEIGYGGLLVTTQVARRPDDWDRTSEQEAREDAPTAAHS</sequence>
<reference evidence="3" key="1">
    <citation type="submission" date="2009-11" db="EMBL/GenBank/DDBJ databases">
        <title>The complete chromosome 1 of Sphaerobacter thermophilus DSM 20745.</title>
        <authorList>
            <person name="Lucas S."/>
            <person name="Copeland A."/>
            <person name="Lapidus A."/>
            <person name="Glavina del Rio T."/>
            <person name="Dalin E."/>
            <person name="Tice H."/>
            <person name="Bruce D."/>
            <person name="Goodwin L."/>
            <person name="Pitluck S."/>
            <person name="Kyrpides N."/>
            <person name="Mavromatis K."/>
            <person name="Ivanova N."/>
            <person name="Mikhailova N."/>
            <person name="LaButti K.M."/>
            <person name="Clum A."/>
            <person name="Sun H.I."/>
            <person name="Brettin T."/>
            <person name="Detter J.C."/>
            <person name="Han C."/>
            <person name="Larimer F."/>
            <person name="Land M."/>
            <person name="Hauser L."/>
            <person name="Markowitz V."/>
            <person name="Cheng J.F."/>
            <person name="Hugenholtz P."/>
            <person name="Woyke T."/>
            <person name="Wu D."/>
            <person name="Steenblock K."/>
            <person name="Schneider S."/>
            <person name="Pukall R."/>
            <person name="Goeker M."/>
            <person name="Klenk H.P."/>
            <person name="Eisen J.A."/>
        </authorList>
    </citation>
    <scope>NUCLEOTIDE SEQUENCE [LARGE SCALE GENOMIC DNA]</scope>
    <source>
        <strain evidence="3">ATCC 49802 / DSM 20745 / S 6022</strain>
    </source>
</reference>
<feature type="region of interest" description="Disordered" evidence="1">
    <location>
        <begin position="336"/>
        <end position="356"/>
    </location>
</feature>
<dbReference type="InParanoid" id="D1C7H6"/>
<name>D1C7H6_SPHTD</name>
<evidence type="ECO:0000313" key="2">
    <source>
        <dbReference type="EMBL" id="ACZ39822.1"/>
    </source>
</evidence>
<dbReference type="OrthoDB" id="9767940at2"/>
<organism evidence="2 3">
    <name type="scientific">Sphaerobacter thermophilus (strain ATCC 49802 / DSM 20745 / KCCM 41009 / NCIMB 13125 / S 6022)</name>
    <dbReference type="NCBI Taxonomy" id="479434"/>
    <lineage>
        <taxon>Bacteria</taxon>
        <taxon>Pseudomonadati</taxon>
        <taxon>Thermomicrobiota</taxon>
        <taxon>Thermomicrobia</taxon>
        <taxon>Sphaerobacterales</taxon>
        <taxon>Sphaerobacterineae</taxon>
        <taxon>Sphaerobacteraceae</taxon>
        <taxon>Sphaerobacter</taxon>
    </lineage>
</organism>
<evidence type="ECO:0000256" key="1">
    <source>
        <dbReference type="SAM" id="MobiDB-lite"/>
    </source>
</evidence>
<reference evidence="2 3" key="2">
    <citation type="journal article" date="2010" name="Stand. Genomic Sci.">
        <title>Complete genome sequence of Desulfohalobium retbaense type strain (HR(100)).</title>
        <authorList>
            <person name="Spring S."/>
            <person name="Nolan M."/>
            <person name="Lapidus A."/>
            <person name="Glavina Del Rio T."/>
            <person name="Copeland A."/>
            <person name="Tice H."/>
            <person name="Cheng J.F."/>
            <person name="Lucas S."/>
            <person name="Land M."/>
            <person name="Chen F."/>
            <person name="Bruce D."/>
            <person name="Goodwin L."/>
            <person name="Pitluck S."/>
            <person name="Ivanova N."/>
            <person name="Mavromatis K."/>
            <person name="Mikhailova N."/>
            <person name="Pati A."/>
            <person name="Chen A."/>
            <person name="Palaniappan K."/>
            <person name="Hauser L."/>
            <person name="Chang Y.J."/>
            <person name="Jeffries C.D."/>
            <person name="Munk C."/>
            <person name="Kiss H."/>
            <person name="Chain P."/>
            <person name="Han C."/>
            <person name="Brettin T."/>
            <person name="Detter J.C."/>
            <person name="Schuler E."/>
            <person name="Goker M."/>
            <person name="Rohde M."/>
            <person name="Bristow J."/>
            <person name="Eisen J.A."/>
            <person name="Markowitz V."/>
            <person name="Hugenholtz P."/>
            <person name="Kyrpides N.C."/>
            <person name="Klenk H.P."/>
        </authorList>
    </citation>
    <scope>NUCLEOTIDE SEQUENCE [LARGE SCALE GENOMIC DNA]</scope>
    <source>
        <strain evidence="3">ATCC 49802 / DSM 20745 / S 6022</strain>
    </source>
</reference>
<gene>
    <name evidence="2" type="ordered locus">Sthe_2406</name>
</gene>
<dbReference type="Gene3D" id="3.40.980.10">
    <property type="entry name" value="MoaB/Mog-like domain"/>
    <property type="match status" value="1"/>
</dbReference>
<dbReference type="STRING" id="479434.Sthe_2406"/>
<accession>D1C7H6</accession>
<protein>
    <submittedName>
        <fullName evidence="2">Molybdopterin binding domain protein</fullName>
    </submittedName>
</protein>
<dbReference type="KEGG" id="sti:Sthe_2406"/>
<dbReference type="EMBL" id="CP001823">
    <property type="protein sequence ID" value="ACZ39822.1"/>
    <property type="molecule type" value="Genomic_DNA"/>
</dbReference>
<dbReference type="HOGENOM" id="CLU_778229_0_0_0"/>
<dbReference type="InterPro" id="IPR036425">
    <property type="entry name" value="MoaB/Mog-like_dom_sf"/>
</dbReference>
<dbReference type="SUPFAM" id="SSF53218">
    <property type="entry name" value="Molybdenum cofactor biosynthesis proteins"/>
    <property type="match status" value="1"/>
</dbReference>